<sequence length="140" mass="14820">MTDAPYRVLVTGSRDWAAPKTVGGVLTALLAATAALGGRLILVHGACPTGADEHARAWAEHHRHHGAPIDIEPHPADWRGPRHGGRPDPHALMVELGADACLAFIGPCRSRRCPQFGAHGATSCADMAETVGTPTRRWTT</sequence>
<dbReference type="EMBL" id="BAABEP010000006">
    <property type="protein sequence ID" value="GAA3718043.1"/>
    <property type="molecule type" value="Genomic_DNA"/>
</dbReference>
<dbReference type="RefSeq" id="WP_345642773.1">
    <property type="nucleotide sequence ID" value="NZ_BAABEP010000006.1"/>
</dbReference>
<keyword evidence="3" id="KW-1185">Reference proteome</keyword>
<organism evidence="2 3">
    <name type="scientific">Streptomyces tremellae</name>
    <dbReference type="NCBI Taxonomy" id="1124239"/>
    <lineage>
        <taxon>Bacteria</taxon>
        <taxon>Bacillati</taxon>
        <taxon>Actinomycetota</taxon>
        <taxon>Actinomycetes</taxon>
        <taxon>Kitasatosporales</taxon>
        <taxon>Streptomycetaceae</taxon>
        <taxon>Streptomyces</taxon>
    </lineage>
</organism>
<protein>
    <recommendedName>
        <fullName evidence="1">YspA cpYpsA-related SLOG domain-containing protein</fullName>
    </recommendedName>
</protein>
<accession>A0ABP7EEA6</accession>
<dbReference type="InterPro" id="IPR019627">
    <property type="entry name" value="YAcAr"/>
</dbReference>
<proteinExistence type="predicted"/>
<dbReference type="Proteomes" id="UP001499884">
    <property type="component" value="Unassembled WGS sequence"/>
</dbReference>
<gene>
    <name evidence="2" type="ORF">GCM10023082_14500</name>
</gene>
<name>A0ABP7EEA6_9ACTN</name>
<evidence type="ECO:0000313" key="3">
    <source>
        <dbReference type="Proteomes" id="UP001499884"/>
    </source>
</evidence>
<comment type="caution">
    <text evidence="2">The sequence shown here is derived from an EMBL/GenBank/DDBJ whole genome shotgun (WGS) entry which is preliminary data.</text>
</comment>
<evidence type="ECO:0000259" key="1">
    <source>
        <dbReference type="Pfam" id="PF10686"/>
    </source>
</evidence>
<dbReference type="Pfam" id="PF10686">
    <property type="entry name" value="YAcAr"/>
    <property type="match status" value="1"/>
</dbReference>
<feature type="domain" description="YspA cpYpsA-related SLOG" evidence="1">
    <location>
        <begin position="7"/>
        <end position="79"/>
    </location>
</feature>
<reference evidence="3" key="1">
    <citation type="journal article" date="2019" name="Int. J. Syst. Evol. Microbiol.">
        <title>The Global Catalogue of Microorganisms (GCM) 10K type strain sequencing project: providing services to taxonomists for standard genome sequencing and annotation.</title>
        <authorList>
            <consortium name="The Broad Institute Genomics Platform"/>
            <consortium name="The Broad Institute Genome Sequencing Center for Infectious Disease"/>
            <person name="Wu L."/>
            <person name="Ma J."/>
        </authorList>
    </citation>
    <scope>NUCLEOTIDE SEQUENCE [LARGE SCALE GENOMIC DNA]</scope>
    <source>
        <strain evidence="3">JCM 30846</strain>
    </source>
</reference>
<evidence type="ECO:0000313" key="2">
    <source>
        <dbReference type="EMBL" id="GAA3718043.1"/>
    </source>
</evidence>